<feature type="domain" description="Stc1" evidence="2">
    <location>
        <begin position="111"/>
        <end position="189"/>
    </location>
</feature>
<reference evidence="3 4" key="1">
    <citation type="journal article" date="2021" name="Nat. Commun.">
        <title>Genetic determinants of endophytism in the Arabidopsis root mycobiome.</title>
        <authorList>
            <person name="Mesny F."/>
            <person name="Miyauchi S."/>
            <person name="Thiergart T."/>
            <person name="Pickel B."/>
            <person name="Atanasova L."/>
            <person name="Karlsson M."/>
            <person name="Huettel B."/>
            <person name="Barry K.W."/>
            <person name="Haridas S."/>
            <person name="Chen C."/>
            <person name="Bauer D."/>
            <person name="Andreopoulos W."/>
            <person name="Pangilinan J."/>
            <person name="LaButti K."/>
            <person name="Riley R."/>
            <person name="Lipzen A."/>
            <person name="Clum A."/>
            <person name="Drula E."/>
            <person name="Henrissat B."/>
            <person name="Kohler A."/>
            <person name="Grigoriev I.V."/>
            <person name="Martin F.M."/>
            <person name="Hacquard S."/>
        </authorList>
    </citation>
    <scope>NUCLEOTIDE SEQUENCE [LARGE SCALE GENOMIC DNA]</scope>
    <source>
        <strain evidence="3 4">MPI-SDFR-AT-0080</strain>
    </source>
</reference>
<evidence type="ECO:0000259" key="2">
    <source>
        <dbReference type="Pfam" id="PF12898"/>
    </source>
</evidence>
<gene>
    <name evidence="3" type="ORF">B0J12DRAFT_648287</name>
</gene>
<feature type="region of interest" description="Disordered" evidence="1">
    <location>
        <begin position="199"/>
        <end position="230"/>
    </location>
</feature>
<sequence length="400" mass="44215">MNASRSRARPWGRARSFVYKRDVYFASFPFFFTTQKPFDPALEHFEGRPAYSHYLRQRTFWSAIQAGNHIHPVCLTSVALNMPRRGRYYYKEDITSSSPGLANVSLPDKIRCDRCNKWKGQSNFARKRLNDLRQKFLNNKGPFTAQCTLCVPLQLVELTCFMCGKDKGLEGFSKAQRKKADYAKCNECMKEQLNIQPLENQRTYHGEVVTNSDSDEEDGSSDDEEYQDMSSVISTYPESSAGKATGNLVGAFDELSVNGTVSVNDMGSTTTGGFWRPLRDRSAAGGSAANMAPAGSTGCSASYAASAYSAQSTGKSGTTTGGFDPMKYGHPRVASVADSMETNCPASSSGGKWAKVRAYQPDPDPEPEPEENVWGEGEDEYESSSEDESEDEYPIMSSRR</sequence>
<feature type="compositionally biased region" description="Polar residues" evidence="1">
    <location>
        <begin position="341"/>
        <end position="350"/>
    </location>
</feature>
<evidence type="ECO:0000313" key="4">
    <source>
        <dbReference type="Proteomes" id="UP000774617"/>
    </source>
</evidence>
<feature type="compositionally biased region" description="Acidic residues" evidence="1">
    <location>
        <begin position="213"/>
        <end position="227"/>
    </location>
</feature>
<accession>A0ABQ8GP57</accession>
<proteinExistence type="predicted"/>
<dbReference type="InterPro" id="IPR024630">
    <property type="entry name" value="Stc1"/>
</dbReference>
<dbReference type="EMBL" id="JAGTJR010000004">
    <property type="protein sequence ID" value="KAH7061543.1"/>
    <property type="molecule type" value="Genomic_DNA"/>
</dbReference>
<dbReference type="Proteomes" id="UP000774617">
    <property type="component" value="Unassembled WGS sequence"/>
</dbReference>
<keyword evidence="4" id="KW-1185">Reference proteome</keyword>
<name>A0ABQ8GP57_9PEZI</name>
<evidence type="ECO:0000313" key="3">
    <source>
        <dbReference type="EMBL" id="KAH7061543.1"/>
    </source>
</evidence>
<feature type="compositionally biased region" description="Acidic residues" evidence="1">
    <location>
        <begin position="363"/>
        <end position="393"/>
    </location>
</feature>
<evidence type="ECO:0000256" key="1">
    <source>
        <dbReference type="SAM" id="MobiDB-lite"/>
    </source>
</evidence>
<feature type="region of interest" description="Disordered" evidence="1">
    <location>
        <begin position="341"/>
        <end position="400"/>
    </location>
</feature>
<comment type="caution">
    <text evidence="3">The sequence shown here is derived from an EMBL/GenBank/DDBJ whole genome shotgun (WGS) entry which is preliminary data.</text>
</comment>
<dbReference type="Pfam" id="PF12898">
    <property type="entry name" value="Stc1"/>
    <property type="match status" value="1"/>
</dbReference>
<organism evidence="3 4">
    <name type="scientific">Macrophomina phaseolina</name>
    <dbReference type="NCBI Taxonomy" id="35725"/>
    <lineage>
        <taxon>Eukaryota</taxon>
        <taxon>Fungi</taxon>
        <taxon>Dikarya</taxon>
        <taxon>Ascomycota</taxon>
        <taxon>Pezizomycotina</taxon>
        <taxon>Dothideomycetes</taxon>
        <taxon>Dothideomycetes incertae sedis</taxon>
        <taxon>Botryosphaeriales</taxon>
        <taxon>Botryosphaeriaceae</taxon>
        <taxon>Macrophomina</taxon>
    </lineage>
</organism>
<protein>
    <submittedName>
        <fullName evidence="3">Stc1 domain-containing protein</fullName>
    </submittedName>
</protein>